<gene>
    <name evidence="3" type="ORF">IAR55_005051</name>
</gene>
<proteinExistence type="predicted"/>
<dbReference type="EMBL" id="JBCAWK010000009">
    <property type="protein sequence ID" value="KAK8849716.1"/>
    <property type="molecule type" value="Genomic_DNA"/>
</dbReference>
<reference evidence="3 4" key="1">
    <citation type="journal article" date="2024" name="bioRxiv">
        <title>Comparative genomics of Cryptococcus and Kwoniella reveals pathogenesis evolution and contrasting karyotype dynamics via intercentromeric recombination or chromosome fusion.</title>
        <authorList>
            <person name="Coelho M.A."/>
            <person name="David-Palma M."/>
            <person name="Shea T."/>
            <person name="Bowers K."/>
            <person name="McGinley-Smith S."/>
            <person name="Mohammad A.W."/>
            <person name="Gnirke A."/>
            <person name="Yurkov A.M."/>
            <person name="Nowrousian M."/>
            <person name="Sun S."/>
            <person name="Cuomo C.A."/>
            <person name="Heitman J."/>
        </authorList>
    </citation>
    <scope>NUCLEOTIDE SEQUENCE [LARGE SCALE GENOMIC DNA]</scope>
    <source>
        <strain evidence="3 4">CBS 13917</strain>
    </source>
</reference>
<feature type="signal peptide" evidence="2">
    <location>
        <begin position="1"/>
        <end position="22"/>
    </location>
</feature>
<accession>A0AAW0YWQ7</accession>
<dbReference type="GeneID" id="92182309"/>
<keyword evidence="4" id="KW-1185">Reference proteome</keyword>
<evidence type="ECO:0000256" key="1">
    <source>
        <dbReference type="SAM" id="MobiDB-lite"/>
    </source>
</evidence>
<dbReference type="AlphaFoldDB" id="A0AAW0YWQ7"/>
<evidence type="ECO:0000313" key="3">
    <source>
        <dbReference type="EMBL" id="KAK8849716.1"/>
    </source>
</evidence>
<comment type="caution">
    <text evidence="3">The sequence shown here is derived from an EMBL/GenBank/DDBJ whole genome shotgun (WGS) entry which is preliminary data.</text>
</comment>
<evidence type="ECO:0000256" key="2">
    <source>
        <dbReference type="SAM" id="SignalP"/>
    </source>
</evidence>
<feature type="chain" id="PRO_5043721354" evidence="2">
    <location>
        <begin position="23"/>
        <end position="354"/>
    </location>
</feature>
<dbReference type="RefSeq" id="XP_066801604.1">
    <property type="nucleotide sequence ID" value="XM_066948145.1"/>
</dbReference>
<dbReference type="Proteomes" id="UP001388673">
    <property type="component" value="Unassembled WGS sequence"/>
</dbReference>
<sequence length="354" mass="37208">MLSLFNPLLALMALAVPFGVHAHQPGSWHMNITGPKSSSPISTHSGCIILSQLIVPSTDQAKLQSSFPLCPSTSVFPSPPNQTVNWPLSSQGGGADSSLLIYSNLSEDEAAAKQIRAGCVMELTLDQVQYLLGRELGWNATNDRLWDFTEGEYVMNGTTGGPLECTTGGSLLPDVMRLPSPYAYNITDAQWSSNLQIPMSHTMTTYVIGTVTSATPEYSISSAIVGTFSSSMTRDATTFISPDANEESTQTDDTATNIISTISSGYTSVAAPSTTLDSQDTTSQTGISSPSSSYPLTDIAVIPRPTGSTASPASLIPGTSVSSPSSALTTSHYRCVPVTITQVQYVTVTAGVGR</sequence>
<feature type="region of interest" description="Disordered" evidence="1">
    <location>
        <begin position="273"/>
        <end position="292"/>
    </location>
</feature>
<organism evidence="3 4">
    <name type="scientific">Kwoniella newhampshirensis</name>
    <dbReference type="NCBI Taxonomy" id="1651941"/>
    <lineage>
        <taxon>Eukaryota</taxon>
        <taxon>Fungi</taxon>
        <taxon>Dikarya</taxon>
        <taxon>Basidiomycota</taxon>
        <taxon>Agaricomycotina</taxon>
        <taxon>Tremellomycetes</taxon>
        <taxon>Tremellales</taxon>
        <taxon>Cryptococcaceae</taxon>
        <taxon>Kwoniella</taxon>
    </lineage>
</organism>
<evidence type="ECO:0000313" key="4">
    <source>
        <dbReference type="Proteomes" id="UP001388673"/>
    </source>
</evidence>
<name>A0AAW0YWQ7_9TREE</name>
<protein>
    <submittedName>
        <fullName evidence="3">Uncharacterized protein</fullName>
    </submittedName>
</protein>
<keyword evidence="2" id="KW-0732">Signal</keyword>
<dbReference type="KEGG" id="kne:92182309"/>